<proteinExistence type="inferred from homology"/>
<evidence type="ECO:0000256" key="3">
    <source>
        <dbReference type="ARBA" id="ARBA00022692"/>
    </source>
</evidence>
<dbReference type="GO" id="GO:0022857">
    <property type="term" value="F:transmembrane transporter activity"/>
    <property type="evidence" value="ECO:0007669"/>
    <property type="project" value="TreeGrafter"/>
</dbReference>
<comment type="similarity">
    <text evidence="6">Belongs to the ABC-4 integral membrane protein family.</text>
</comment>
<keyword evidence="5 7" id="KW-0472">Membrane</keyword>
<protein>
    <recommendedName>
        <fullName evidence="12">ABC transporter permease</fullName>
    </recommendedName>
</protein>
<comment type="subcellular location">
    <subcellularLocation>
        <location evidence="1">Cell membrane</location>
        <topology evidence="1">Multi-pass membrane protein</topology>
    </subcellularLocation>
</comment>
<evidence type="ECO:0008006" key="12">
    <source>
        <dbReference type="Google" id="ProtNLM"/>
    </source>
</evidence>
<keyword evidence="2" id="KW-1003">Cell membrane</keyword>
<evidence type="ECO:0000256" key="1">
    <source>
        <dbReference type="ARBA" id="ARBA00004651"/>
    </source>
</evidence>
<evidence type="ECO:0000259" key="9">
    <source>
        <dbReference type="Pfam" id="PF12704"/>
    </source>
</evidence>
<dbReference type="Pfam" id="PF12704">
    <property type="entry name" value="MacB_PCD"/>
    <property type="match status" value="1"/>
</dbReference>
<organism evidence="10 11">
    <name type="scientific">Pseudoalteromonas rubra</name>
    <dbReference type="NCBI Taxonomy" id="43658"/>
    <lineage>
        <taxon>Bacteria</taxon>
        <taxon>Pseudomonadati</taxon>
        <taxon>Pseudomonadota</taxon>
        <taxon>Gammaproteobacteria</taxon>
        <taxon>Alteromonadales</taxon>
        <taxon>Pseudoalteromonadaceae</taxon>
        <taxon>Pseudoalteromonas</taxon>
    </lineage>
</organism>
<dbReference type="InterPro" id="IPR025857">
    <property type="entry name" value="MacB_PCD"/>
</dbReference>
<dbReference type="PANTHER" id="PTHR30572:SF4">
    <property type="entry name" value="ABC TRANSPORTER PERMEASE YTRF"/>
    <property type="match status" value="1"/>
</dbReference>
<dbReference type="GO" id="GO:0005886">
    <property type="term" value="C:plasma membrane"/>
    <property type="evidence" value="ECO:0007669"/>
    <property type="project" value="UniProtKB-SubCell"/>
</dbReference>
<evidence type="ECO:0000256" key="4">
    <source>
        <dbReference type="ARBA" id="ARBA00022989"/>
    </source>
</evidence>
<evidence type="ECO:0000256" key="2">
    <source>
        <dbReference type="ARBA" id="ARBA00022475"/>
    </source>
</evidence>
<evidence type="ECO:0000256" key="7">
    <source>
        <dbReference type="SAM" id="Phobius"/>
    </source>
</evidence>
<gene>
    <name evidence="10" type="ORF">AT705_00520</name>
</gene>
<keyword evidence="4 7" id="KW-1133">Transmembrane helix</keyword>
<feature type="transmembrane region" description="Helical" evidence="7">
    <location>
        <begin position="370"/>
        <end position="391"/>
    </location>
</feature>
<evidence type="ECO:0000313" key="11">
    <source>
        <dbReference type="Proteomes" id="UP000069015"/>
    </source>
</evidence>
<evidence type="ECO:0000256" key="6">
    <source>
        <dbReference type="ARBA" id="ARBA00038076"/>
    </source>
</evidence>
<feature type="transmembrane region" description="Helical" evidence="7">
    <location>
        <begin position="20"/>
        <end position="42"/>
    </location>
</feature>
<dbReference type="AlphaFoldDB" id="A0A0U3I1N3"/>
<dbReference type="InterPro" id="IPR003838">
    <property type="entry name" value="ABC3_permease_C"/>
</dbReference>
<dbReference type="Proteomes" id="UP000069015">
    <property type="component" value="Chromosome 1"/>
</dbReference>
<dbReference type="EMBL" id="CP013611">
    <property type="protein sequence ID" value="ALU41536.1"/>
    <property type="molecule type" value="Genomic_DNA"/>
</dbReference>
<feature type="domain" description="MacB-like periplasmic core" evidence="9">
    <location>
        <begin position="25"/>
        <end position="249"/>
    </location>
</feature>
<sequence>MSLKHILKIIFKHRNISLMILIQIAIAVTIVGNASFISYGTLKNWLIPSHLDEVEILNVYTKVFDNQVDKSALIQRDLTNLSALPDVTQATYASNELVLATVAGSNLVYKTIQEDDAGFENAQFDVTSQGVATLGLNITQGRDFYPNEFVYAGTSQNRYASVVLISEALAKTLFGEQSALGQTIYLQRARRPYQVIGVYANKMLGENAVYEQHWYHSTIVPQAHFGSADVNYLLRVKKGTSEAILQEVEDQLYLQHGRIVERVEFAARAKKRLWDGRSTFAFIMIGISVIAITVTGFGIIGLVSFSVSIRKKDIGILRALGASQHTVLKALLMENALLALAGILLGSFAALWLNNYFVTHLRAQGLVEPWLALVVALSVWLLSAVAVYIPVRKAANIAPARVTKTN</sequence>
<evidence type="ECO:0000259" key="8">
    <source>
        <dbReference type="Pfam" id="PF02687"/>
    </source>
</evidence>
<evidence type="ECO:0000256" key="5">
    <source>
        <dbReference type="ARBA" id="ARBA00023136"/>
    </source>
</evidence>
<evidence type="ECO:0000313" key="10">
    <source>
        <dbReference type="EMBL" id="ALU41536.1"/>
    </source>
</evidence>
<accession>A0A0U3I1N3</accession>
<keyword evidence="3 7" id="KW-0812">Transmembrane</keyword>
<feature type="transmembrane region" description="Helical" evidence="7">
    <location>
        <begin position="280"/>
        <end position="309"/>
    </location>
</feature>
<dbReference type="Pfam" id="PF02687">
    <property type="entry name" value="FtsX"/>
    <property type="match status" value="1"/>
</dbReference>
<dbReference type="KEGG" id="prr:AT705_00520"/>
<dbReference type="PANTHER" id="PTHR30572">
    <property type="entry name" value="MEMBRANE COMPONENT OF TRANSPORTER-RELATED"/>
    <property type="match status" value="1"/>
</dbReference>
<name>A0A0U3I1N3_9GAMM</name>
<feature type="transmembrane region" description="Helical" evidence="7">
    <location>
        <begin position="330"/>
        <end position="350"/>
    </location>
</feature>
<reference evidence="10 11" key="1">
    <citation type="submission" date="2015-12" db="EMBL/GenBank/DDBJ databases">
        <title>Complete genome sequence of Pseudoalteromonas rubra SCSIO 6842, harboring a conjugative plasmid.</title>
        <authorList>
            <person name="Li B."/>
            <person name="Wang X."/>
        </authorList>
    </citation>
    <scope>NUCLEOTIDE SEQUENCE [LARGE SCALE GENOMIC DNA]</scope>
    <source>
        <strain evidence="10 11">SCSIO 6842</strain>
    </source>
</reference>
<dbReference type="InterPro" id="IPR050250">
    <property type="entry name" value="Macrolide_Exporter_MacB"/>
</dbReference>
<feature type="domain" description="ABC3 transporter permease C-terminal" evidence="8">
    <location>
        <begin position="286"/>
        <end position="399"/>
    </location>
</feature>
<dbReference type="RefSeq" id="WP_058795037.1">
    <property type="nucleotide sequence ID" value="NZ_CP013611.1"/>
</dbReference>